<evidence type="ECO:0000256" key="2">
    <source>
        <dbReference type="ARBA" id="ARBA00010610"/>
    </source>
</evidence>
<feature type="region of interest" description="Disordered" evidence="5">
    <location>
        <begin position="65"/>
        <end position="99"/>
    </location>
</feature>
<reference evidence="7 8" key="1">
    <citation type="submission" date="2020-03" db="EMBL/GenBank/DDBJ databases">
        <title>Roseomonas selenitidurans sp. nov. isolated from urban soil.</title>
        <authorList>
            <person name="Liu H."/>
        </authorList>
    </citation>
    <scope>NUCLEOTIDE SEQUENCE [LARGE SCALE GENOMIC DNA]</scope>
    <source>
        <strain evidence="7 8">BU-1</strain>
    </source>
</reference>
<evidence type="ECO:0000259" key="6">
    <source>
        <dbReference type="SMART" id="SM00528"/>
    </source>
</evidence>
<evidence type="ECO:0000313" key="8">
    <source>
        <dbReference type="Proteomes" id="UP000787635"/>
    </source>
</evidence>
<organism evidence="7 8">
    <name type="scientific">Falsiroseomonas selenitidurans</name>
    <dbReference type="NCBI Taxonomy" id="2716335"/>
    <lineage>
        <taxon>Bacteria</taxon>
        <taxon>Pseudomonadati</taxon>
        <taxon>Pseudomonadota</taxon>
        <taxon>Alphaproteobacteria</taxon>
        <taxon>Acetobacterales</taxon>
        <taxon>Roseomonadaceae</taxon>
        <taxon>Falsiroseomonas</taxon>
    </lineage>
</organism>
<dbReference type="Gene3D" id="4.10.430.10">
    <property type="entry name" value="Histone-like protein H-NS, C-terminal domain"/>
    <property type="match status" value="1"/>
</dbReference>
<protein>
    <submittedName>
        <fullName evidence="7">H-NS histone family protein</fullName>
    </submittedName>
</protein>
<dbReference type="EMBL" id="JAAVNE010000005">
    <property type="protein sequence ID" value="NKC30254.1"/>
    <property type="molecule type" value="Genomic_DNA"/>
</dbReference>
<keyword evidence="3" id="KW-0963">Cytoplasm</keyword>
<dbReference type="InterPro" id="IPR037150">
    <property type="entry name" value="H-NS_C_dom_sf"/>
</dbReference>
<keyword evidence="8" id="KW-1185">Reference proteome</keyword>
<dbReference type="SMART" id="SM00528">
    <property type="entry name" value="HNS"/>
    <property type="match status" value="1"/>
</dbReference>
<dbReference type="RefSeq" id="WP_168027868.1">
    <property type="nucleotide sequence ID" value="NZ_JAAVNE010000005.1"/>
</dbReference>
<comment type="similarity">
    <text evidence="2">Belongs to the histone-like protein H-NS family.</text>
</comment>
<evidence type="ECO:0000256" key="1">
    <source>
        <dbReference type="ARBA" id="ARBA00004453"/>
    </source>
</evidence>
<feature type="domain" description="DNA-binding protein H-NS-like C-terminal" evidence="6">
    <location>
        <begin position="76"/>
        <end position="119"/>
    </location>
</feature>
<proteinExistence type="inferred from homology"/>
<evidence type="ECO:0000313" key="7">
    <source>
        <dbReference type="EMBL" id="NKC30254.1"/>
    </source>
</evidence>
<dbReference type="Proteomes" id="UP000787635">
    <property type="component" value="Unassembled WGS sequence"/>
</dbReference>
<sequence>MAEKSAIHLDDLSVADLTALIAAAEEKRQEKMEGAKAALIEEFAQKAAALGLSVEELYGRIGHDAPMPVAKRKPRKDAGRSVAAKYRSPTGATWSGRGRRPGWVTEALARGTDLEAFRV</sequence>
<name>A0ABX1DZC1_9PROT</name>
<evidence type="ECO:0000256" key="5">
    <source>
        <dbReference type="SAM" id="MobiDB-lite"/>
    </source>
</evidence>
<comment type="caution">
    <text evidence="7">The sequence shown here is derived from an EMBL/GenBank/DDBJ whole genome shotgun (WGS) entry which is preliminary data.</text>
</comment>
<evidence type="ECO:0000256" key="4">
    <source>
        <dbReference type="ARBA" id="ARBA00023125"/>
    </source>
</evidence>
<keyword evidence="4" id="KW-0238">DNA-binding</keyword>
<dbReference type="PANTHER" id="PTHR38097:SF2">
    <property type="entry name" value="DNA-BINDING PROTEIN STPA"/>
    <property type="match status" value="1"/>
</dbReference>
<dbReference type="PANTHER" id="PTHR38097">
    <property type="match status" value="1"/>
</dbReference>
<gene>
    <name evidence="7" type="ORF">HEQ75_05235</name>
</gene>
<dbReference type="Pfam" id="PF00816">
    <property type="entry name" value="Histone_HNS"/>
    <property type="match status" value="1"/>
</dbReference>
<evidence type="ECO:0000256" key="3">
    <source>
        <dbReference type="ARBA" id="ARBA00022490"/>
    </source>
</evidence>
<comment type="subcellular location">
    <subcellularLocation>
        <location evidence="1">Cytoplasm</location>
        <location evidence="1">Nucleoid</location>
    </subcellularLocation>
</comment>
<accession>A0ABX1DZC1</accession>
<dbReference type="InterPro" id="IPR027444">
    <property type="entry name" value="H-NS_C_dom"/>
</dbReference>
<dbReference type="SUPFAM" id="SSF81273">
    <property type="entry name" value="H-NS histone-like proteins"/>
    <property type="match status" value="1"/>
</dbReference>